<accession>A0A1H5U793</accession>
<proteinExistence type="predicted"/>
<organism evidence="1 2">
    <name type="scientific">Nitrosospira multiformis (strain ATCC 25196 / NCIMB 11849 / C 71)</name>
    <dbReference type="NCBI Taxonomy" id="323848"/>
    <lineage>
        <taxon>Bacteria</taxon>
        <taxon>Pseudomonadati</taxon>
        <taxon>Pseudomonadota</taxon>
        <taxon>Betaproteobacteria</taxon>
        <taxon>Nitrosomonadales</taxon>
        <taxon>Nitrosomonadaceae</taxon>
        <taxon>Nitrosospira</taxon>
    </lineage>
</organism>
<name>A0A1H5U793_NITMU</name>
<dbReference type="EMBL" id="FNVK01000006">
    <property type="protein sequence ID" value="SEF70880.1"/>
    <property type="molecule type" value="Genomic_DNA"/>
</dbReference>
<protein>
    <submittedName>
        <fullName evidence="1">Uncharacterized protein</fullName>
    </submittedName>
</protein>
<evidence type="ECO:0000313" key="1">
    <source>
        <dbReference type="EMBL" id="SEF70880.1"/>
    </source>
</evidence>
<dbReference type="Proteomes" id="UP000236751">
    <property type="component" value="Unassembled WGS sequence"/>
</dbReference>
<reference evidence="1 2" key="1">
    <citation type="submission" date="2016-10" db="EMBL/GenBank/DDBJ databases">
        <authorList>
            <person name="de Groot N.N."/>
        </authorList>
    </citation>
    <scope>NUCLEOTIDE SEQUENCE [LARGE SCALE GENOMIC DNA]</scope>
    <source>
        <strain evidence="1 2">Nl13</strain>
    </source>
</reference>
<sequence>MDVVDGAVSEDSQGKVAQPDGLLDGIACHAVFSDQLSALVSLNS</sequence>
<evidence type="ECO:0000313" key="2">
    <source>
        <dbReference type="Proteomes" id="UP000236751"/>
    </source>
</evidence>
<gene>
    <name evidence="1" type="ORF">SAMN05216403_106116</name>
</gene>
<dbReference type="AlphaFoldDB" id="A0A1H5U793"/>